<sequence length="106" mass="11105">MSIARSQVHEDLHPQHVPRSKSRKIKRRSCWGGDQARCACVCPQALPPAAVPETQETDVSHRSTVQSASLWARMSCCAITAAIAVLAAGGNRTGGTGPAAGSGRID</sequence>
<comment type="caution">
    <text evidence="2">The sequence shown here is derived from an EMBL/GenBank/DDBJ whole genome shotgun (WGS) entry which is preliminary data.</text>
</comment>
<protein>
    <submittedName>
        <fullName evidence="2">Uncharacterized protein</fullName>
    </submittedName>
</protein>
<name>A0A2T7NG92_POMCA</name>
<accession>A0A2T7NG92</accession>
<dbReference type="Proteomes" id="UP000245119">
    <property type="component" value="Linkage Group LG13"/>
</dbReference>
<evidence type="ECO:0000313" key="2">
    <source>
        <dbReference type="EMBL" id="PVD20191.1"/>
    </source>
</evidence>
<evidence type="ECO:0000313" key="3">
    <source>
        <dbReference type="Proteomes" id="UP000245119"/>
    </source>
</evidence>
<evidence type="ECO:0000256" key="1">
    <source>
        <dbReference type="SAM" id="MobiDB-lite"/>
    </source>
</evidence>
<reference evidence="2 3" key="1">
    <citation type="submission" date="2018-04" db="EMBL/GenBank/DDBJ databases">
        <title>The genome of golden apple snail Pomacea canaliculata provides insight into stress tolerance and invasive adaptation.</title>
        <authorList>
            <person name="Liu C."/>
            <person name="Liu B."/>
            <person name="Ren Y."/>
            <person name="Zhang Y."/>
            <person name="Wang H."/>
            <person name="Li S."/>
            <person name="Jiang F."/>
            <person name="Yin L."/>
            <person name="Zhang G."/>
            <person name="Qian W."/>
            <person name="Fan W."/>
        </authorList>
    </citation>
    <scope>NUCLEOTIDE SEQUENCE [LARGE SCALE GENOMIC DNA]</scope>
    <source>
        <strain evidence="2">SZHN2017</strain>
        <tissue evidence="2">Muscle</tissue>
    </source>
</reference>
<keyword evidence="3" id="KW-1185">Reference proteome</keyword>
<proteinExistence type="predicted"/>
<gene>
    <name evidence="2" type="ORF">C0Q70_20687</name>
</gene>
<feature type="region of interest" description="Disordered" evidence="1">
    <location>
        <begin position="1"/>
        <end position="28"/>
    </location>
</feature>
<dbReference type="AlphaFoldDB" id="A0A2T7NG92"/>
<dbReference type="EMBL" id="PZQS01000013">
    <property type="protein sequence ID" value="PVD20191.1"/>
    <property type="molecule type" value="Genomic_DNA"/>
</dbReference>
<organism evidence="2 3">
    <name type="scientific">Pomacea canaliculata</name>
    <name type="common">Golden apple snail</name>
    <dbReference type="NCBI Taxonomy" id="400727"/>
    <lineage>
        <taxon>Eukaryota</taxon>
        <taxon>Metazoa</taxon>
        <taxon>Spiralia</taxon>
        <taxon>Lophotrochozoa</taxon>
        <taxon>Mollusca</taxon>
        <taxon>Gastropoda</taxon>
        <taxon>Caenogastropoda</taxon>
        <taxon>Architaenioglossa</taxon>
        <taxon>Ampullarioidea</taxon>
        <taxon>Ampullariidae</taxon>
        <taxon>Pomacea</taxon>
    </lineage>
</organism>
<feature type="compositionally biased region" description="Basic residues" evidence="1">
    <location>
        <begin position="16"/>
        <end position="28"/>
    </location>
</feature>